<evidence type="ECO:0000256" key="1">
    <source>
        <dbReference type="SAM" id="MobiDB-lite"/>
    </source>
</evidence>
<dbReference type="EMBL" id="GDRN01044158">
    <property type="protein sequence ID" value="JAI66938.1"/>
    <property type="molecule type" value="Transcribed_RNA"/>
</dbReference>
<proteinExistence type="predicted"/>
<dbReference type="Pfam" id="PF10545">
    <property type="entry name" value="MADF_DNA_bdg"/>
    <property type="match status" value="1"/>
</dbReference>
<reference evidence="3" key="1">
    <citation type="submission" date="2015-09" db="EMBL/GenBank/DDBJ databases">
        <title>Scylla olivacea transcriptome.</title>
        <authorList>
            <person name="Ikhwanuddin M."/>
        </authorList>
    </citation>
    <scope>NUCLEOTIDE SEQUENCE</scope>
</reference>
<organism evidence="3">
    <name type="scientific">Scylla olivacea</name>
    <name type="common">Orange mud crab</name>
    <name type="synonym">Cancer olivacea</name>
    <dbReference type="NCBI Taxonomy" id="85551"/>
    <lineage>
        <taxon>Eukaryota</taxon>
        <taxon>Metazoa</taxon>
        <taxon>Ecdysozoa</taxon>
        <taxon>Arthropoda</taxon>
        <taxon>Crustacea</taxon>
        <taxon>Multicrustacea</taxon>
        <taxon>Malacostraca</taxon>
        <taxon>Eumalacostraca</taxon>
        <taxon>Eucarida</taxon>
        <taxon>Decapoda</taxon>
        <taxon>Pleocyemata</taxon>
        <taxon>Brachyura</taxon>
        <taxon>Eubrachyura</taxon>
        <taxon>Portunoidea</taxon>
        <taxon>Portunidae</taxon>
        <taxon>Portuninae</taxon>
        <taxon>Scylla</taxon>
    </lineage>
</organism>
<feature type="region of interest" description="Disordered" evidence="1">
    <location>
        <begin position="118"/>
        <end position="139"/>
    </location>
</feature>
<protein>
    <recommendedName>
        <fullName evidence="2">MADF domain-containing protein</fullName>
    </recommendedName>
</protein>
<accession>A0A0P4WIX7</accession>
<name>A0A0P4WIX7_SCYOL</name>
<dbReference type="PROSITE" id="PS51029">
    <property type="entry name" value="MADF"/>
    <property type="match status" value="1"/>
</dbReference>
<dbReference type="PANTHER" id="PTHR21505:SF8">
    <property type="entry name" value="DPT-YFP REPRESSOR BY OVEREXPRESSION, ISOFORM D-RELATED"/>
    <property type="match status" value="1"/>
</dbReference>
<dbReference type="InterPro" id="IPR006578">
    <property type="entry name" value="MADF-dom"/>
</dbReference>
<dbReference type="AlphaFoldDB" id="A0A0P4WIX7"/>
<sequence length="139" mass="16341">MSDTCAVKDKEREVMVDFNNIYRNHVALWKVKSKEYSNRNLRNKGIDELHGKLQELDPHCTQDDVMKKINSLRSSFRRELRKHESSKKSGNSTDDIYTPTLWYFEDMMFICDQELPRESTSNMESVNEEVSCKDLPKTG</sequence>
<evidence type="ECO:0000259" key="2">
    <source>
        <dbReference type="PROSITE" id="PS51029"/>
    </source>
</evidence>
<feature type="domain" description="MADF" evidence="2">
    <location>
        <begin position="17"/>
        <end position="115"/>
    </location>
</feature>
<dbReference type="PANTHER" id="PTHR21505">
    <property type="entry name" value="MADF DOMAIN-CONTAINING PROTEIN-RELATED"/>
    <property type="match status" value="1"/>
</dbReference>
<dbReference type="SMART" id="SM00595">
    <property type="entry name" value="MADF"/>
    <property type="match status" value="1"/>
</dbReference>
<evidence type="ECO:0000313" key="3">
    <source>
        <dbReference type="EMBL" id="JAI66938.1"/>
    </source>
</evidence>
<feature type="compositionally biased region" description="Basic and acidic residues" evidence="1">
    <location>
        <begin position="130"/>
        <end position="139"/>
    </location>
</feature>